<sequence length="201" mass="22272">MNILHIITSAKKSDSQSLALGNAIVDEIQNAHPDAIVTTRNLSDERFPHIEQIHLTSFFTPVDQRTPELYEAASYSEKAVGELLEADIIVIDAPMYNFGIPSTLKAWIDHIVRQGITFTYEKGYPEGLLLNKKVYLAISSGGVYSEGPAKEFDFTEPYLRTVLGFIGLNDVTAFRAEGTAMPDLKEMALTNALQAVAKFKF</sequence>
<dbReference type="HAMAP" id="MF_01216">
    <property type="entry name" value="Azoreductase_type1"/>
    <property type="match status" value="1"/>
</dbReference>
<accession>A0A444WEM1</accession>
<comment type="catalytic activity">
    <reaction evidence="6">
        <text>2 a quinone + NADH + H(+) = 2 a 1,4-benzosemiquinone + NAD(+)</text>
        <dbReference type="Rhea" id="RHEA:65952"/>
        <dbReference type="ChEBI" id="CHEBI:15378"/>
        <dbReference type="ChEBI" id="CHEBI:57540"/>
        <dbReference type="ChEBI" id="CHEBI:57945"/>
        <dbReference type="ChEBI" id="CHEBI:132124"/>
        <dbReference type="ChEBI" id="CHEBI:134225"/>
    </reaction>
</comment>
<dbReference type="RefSeq" id="WP_129749998.1">
    <property type="nucleotide sequence ID" value="NZ_JUIW01000003.1"/>
</dbReference>
<evidence type="ECO:0000256" key="2">
    <source>
        <dbReference type="ARBA" id="ARBA00022643"/>
    </source>
</evidence>
<feature type="binding site" evidence="6">
    <location>
        <begin position="95"/>
        <end position="98"/>
    </location>
    <ligand>
        <name>FMN</name>
        <dbReference type="ChEBI" id="CHEBI:58210"/>
    </ligand>
</feature>
<dbReference type="InterPro" id="IPR023048">
    <property type="entry name" value="NADH:quinone_OxRdtase_FMN_depd"/>
</dbReference>
<evidence type="ECO:0000256" key="3">
    <source>
        <dbReference type="ARBA" id="ARBA00023002"/>
    </source>
</evidence>
<evidence type="ECO:0000313" key="9">
    <source>
        <dbReference type="Proteomes" id="UP000289775"/>
    </source>
</evidence>
<comment type="caution">
    <text evidence="8">The sequence shown here is derived from an EMBL/GenBank/DDBJ whole genome shotgun (WGS) entry which is preliminary data.</text>
</comment>
<comment type="cofactor">
    <cofactor evidence="6">
        <name>FMN</name>
        <dbReference type="ChEBI" id="CHEBI:58210"/>
    </cofactor>
    <text evidence="6">Binds 1 FMN per subunit.</text>
</comment>
<feature type="binding site" evidence="6">
    <location>
        <begin position="15"/>
        <end position="17"/>
    </location>
    <ligand>
        <name>FMN</name>
        <dbReference type="ChEBI" id="CHEBI:58210"/>
    </ligand>
</feature>
<evidence type="ECO:0000313" key="8">
    <source>
        <dbReference type="EMBL" id="RYJ44216.1"/>
    </source>
</evidence>
<gene>
    <name evidence="6" type="primary">azoR</name>
    <name evidence="8" type="ORF">NU09_0826</name>
</gene>
<comment type="function">
    <text evidence="6">Also exhibits azoreductase activity. Catalyzes the reductive cleavage of the azo bond in aromatic azo compounds to the corresponding amines.</text>
</comment>
<dbReference type="InterPro" id="IPR050104">
    <property type="entry name" value="FMN-dep_NADH:Q_OxRdtase_AzoR1"/>
</dbReference>
<dbReference type="Pfam" id="PF02525">
    <property type="entry name" value="Flavodoxin_2"/>
    <property type="match status" value="1"/>
</dbReference>
<keyword evidence="1 6" id="KW-0285">Flavoprotein</keyword>
<evidence type="ECO:0000259" key="7">
    <source>
        <dbReference type="Pfam" id="PF02525"/>
    </source>
</evidence>
<dbReference type="GO" id="GO:0009055">
    <property type="term" value="F:electron transfer activity"/>
    <property type="evidence" value="ECO:0007669"/>
    <property type="project" value="UniProtKB-UniRule"/>
</dbReference>
<keyword evidence="2 6" id="KW-0288">FMN</keyword>
<dbReference type="Proteomes" id="UP000289775">
    <property type="component" value="Unassembled WGS sequence"/>
</dbReference>
<evidence type="ECO:0000256" key="4">
    <source>
        <dbReference type="ARBA" id="ARBA00023027"/>
    </source>
</evidence>
<dbReference type="OrthoDB" id="9805013at2"/>
<reference evidence="8 9" key="1">
    <citation type="submission" date="2014-12" db="EMBL/GenBank/DDBJ databases">
        <title>Genome sequence of Flavobacterium beibuense RSKm HC5.</title>
        <authorList>
            <person name="Kim J.F."/>
            <person name="Song J.Y."/>
            <person name="Kwak M.-J."/>
            <person name="Lee S.-W."/>
        </authorList>
    </citation>
    <scope>NUCLEOTIDE SEQUENCE [LARGE SCALE GENOMIC DNA]</scope>
    <source>
        <strain evidence="8 9">RSKm HC5</strain>
    </source>
</reference>
<name>A0A444WEM1_9FLAO</name>
<dbReference type="EMBL" id="JUIW01000003">
    <property type="protein sequence ID" value="RYJ44216.1"/>
    <property type="molecule type" value="Genomic_DNA"/>
</dbReference>
<organism evidence="8 9">
    <name type="scientific">Flavobacterium beibuense</name>
    <dbReference type="NCBI Taxonomy" id="657326"/>
    <lineage>
        <taxon>Bacteria</taxon>
        <taxon>Pseudomonadati</taxon>
        <taxon>Bacteroidota</taxon>
        <taxon>Flavobacteriia</taxon>
        <taxon>Flavobacteriales</taxon>
        <taxon>Flavobacteriaceae</taxon>
        <taxon>Flavobacterium</taxon>
    </lineage>
</organism>
<dbReference type="PANTHER" id="PTHR43741:SF4">
    <property type="entry name" value="FMN-DEPENDENT NADH:QUINONE OXIDOREDUCTASE"/>
    <property type="match status" value="1"/>
</dbReference>
<protein>
    <recommendedName>
        <fullName evidence="6">FMN dependent NADH:quinone oxidoreductase</fullName>
        <ecNumber evidence="6">1.6.5.-</ecNumber>
    </recommendedName>
    <alternativeName>
        <fullName evidence="6">Azo-dye reductase</fullName>
    </alternativeName>
    <alternativeName>
        <fullName evidence="6">FMN-dependent NADH-azo compound oxidoreductase</fullName>
    </alternativeName>
    <alternativeName>
        <fullName evidence="6">FMN-dependent NADH-azoreductase</fullName>
        <ecNumber evidence="6">1.7.1.17</ecNumber>
    </alternativeName>
</protein>
<keyword evidence="9" id="KW-1185">Reference proteome</keyword>
<dbReference type="InterPro" id="IPR029039">
    <property type="entry name" value="Flavoprotein-like_sf"/>
</dbReference>
<dbReference type="GO" id="GO:0016655">
    <property type="term" value="F:oxidoreductase activity, acting on NAD(P)H, quinone or similar compound as acceptor"/>
    <property type="evidence" value="ECO:0007669"/>
    <property type="project" value="InterPro"/>
</dbReference>
<dbReference type="Gene3D" id="3.40.50.360">
    <property type="match status" value="1"/>
</dbReference>
<dbReference type="InterPro" id="IPR003680">
    <property type="entry name" value="Flavodoxin_fold"/>
</dbReference>
<dbReference type="EC" id="1.7.1.17" evidence="6"/>
<keyword evidence="4 6" id="KW-0520">NAD</keyword>
<comment type="function">
    <text evidence="6">Quinone reductase that provides resistance to thiol-specific stress caused by electrophilic quinones.</text>
</comment>
<evidence type="ECO:0000256" key="5">
    <source>
        <dbReference type="ARBA" id="ARBA00048542"/>
    </source>
</evidence>
<keyword evidence="3 6" id="KW-0560">Oxidoreductase</keyword>
<evidence type="ECO:0000256" key="6">
    <source>
        <dbReference type="HAMAP-Rule" id="MF_01216"/>
    </source>
</evidence>
<dbReference type="GO" id="GO:0010181">
    <property type="term" value="F:FMN binding"/>
    <property type="evidence" value="ECO:0007669"/>
    <property type="project" value="UniProtKB-UniRule"/>
</dbReference>
<feature type="binding site" evidence="6">
    <location>
        <position position="9"/>
    </location>
    <ligand>
        <name>FMN</name>
        <dbReference type="ChEBI" id="CHEBI:58210"/>
    </ligand>
</feature>
<dbReference type="SUPFAM" id="SSF52218">
    <property type="entry name" value="Flavoproteins"/>
    <property type="match status" value="1"/>
</dbReference>
<feature type="binding site" evidence="6">
    <location>
        <begin position="139"/>
        <end position="142"/>
    </location>
    <ligand>
        <name>FMN</name>
        <dbReference type="ChEBI" id="CHEBI:58210"/>
    </ligand>
</feature>
<comment type="catalytic activity">
    <reaction evidence="5">
        <text>N,N-dimethyl-1,4-phenylenediamine + anthranilate + 2 NAD(+) = 2-(4-dimethylaminophenyl)diazenylbenzoate + 2 NADH + 2 H(+)</text>
        <dbReference type="Rhea" id="RHEA:55872"/>
        <dbReference type="ChEBI" id="CHEBI:15378"/>
        <dbReference type="ChEBI" id="CHEBI:15783"/>
        <dbReference type="ChEBI" id="CHEBI:16567"/>
        <dbReference type="ChEBI" id="CHEBI:57540"/>
        <dbReference type="ChEBI" id="CHEBI:57945"/>
        <dbReference type="ChEBI" id="CHEBI:71579"/>
        <dbReference type="EC" id="1.7.1.17"/>
    </reaction>
    <physiologicalReaction direction="right-to-left" evidence="5">
        <dbReference type="Rhea" id="RHEA:55874"/>
    </physiologicalReaction>
</comment>
<dbReference type="PANTHER" id="PTHR43741">
    <property type="entry name" value="FMN-DEPENDENT NADH-AZOREDUCTASE 1"/>
    <property type="match status" value="1"/>
</dbReference>
<dbReference type="AlphaFoldDB" id="A0A444WEM1"/>
<comment type="subunit">
    <text evidence="6">Homodimer.</text>
</comment>
<evidence type="ECO:0000256" key="1">
    <source>
        <dbReference type="ARBA" id="ARBA00022630"/>
    </source>
</evidence>
<dbReference type="GO" id="GO:0016652">
    <property type="term" value="F:oxidoreductase activity, acting on NAD(P)H as acceptor"/>
    <property type="evidence" value="ECO:0007669"/>
    <property type="project" value="UniProtKB-UniRule"/>
</dbReference>
<comment type="similarity">
    <text evidence="6">Belongs to the azoreductase type 1 family.</text>
</comment>
<proteinExistence type="inferred from homology"/>
<dbReference type="EC" id="1.6.5.-" evidence="6"/>
<feature type="domain" description="Flavodoxin-like fold" evidence="7">
    <location>
        <begin position="1"/>
        <end position="198"/>
    </location>
</feature>